<dbReference type="InterPro" id="IPR036736">
    <property type="entry name" value="ACP-like_sf"/>
</dbReference>
<dbReference type="OrthoDB" id="5326335at2"/>
<protein>
    <submittedName>
        <fullName evidence="2">Acyl carrier protein</fullName>
    </submittedName>
</protein>
<proteinExistence type="predicted"/>
<dbReference type="InterPro" id="IPR009081">
    <property type="entry name" value="PP-bd_ACP"/>
</dbReference>
<dbReference type="SUPFAM" id="SSF47336">
    <property type="entry name" value="ACP-like"/>
    <property type="match status" value="1"/>
</dbReference>
<feature type="domain" description="Carrier" evidence="1">
    <location>
        <begin position="1"/>
        <end position="77"/>
    </location>
</feature>
<sequence length="77" mass="8961">MNDELRKHIASILSEVLNIGISPTDNLWRSQIANWDSLNHLELIFLLEEEFKIRFTIKEVAEIQNVDDLVKIIGVKM</sequence>
<reference evidence="2 3" key="1">
    <citation type="submission" date="2018-12" db="EMBL/GenBank/DDBJ databases">
        <authorList>
            <person name="Sun L."/>
            <person name="Chen Z."/>
        </authorList>
    </citation>
    <scope>NUCLEOTIDE SEQUENCE [LARGE SCALE GENOMIC DNA]</scope>
    <source>
        <strain evidence="2 3">DSM 15890</strain>
    </source>
</reference>
<dbReference type="PROSITE" id="PS50075">
    <property type="entry name" value="CARRIER"/>
    <property type="match status" value="1"/>
</dbReference>
<dbReference type="RefSeq" id="WP_127190339.1">
    <property type="nucleotide sequence ID" value="NZ_RZNY01000001.1"/>
</dbReference>
<dbReference type="Proteomes" id="UP000279446">
    <property type="component" value="Unassembled WGS sequence"/>
</dbReference>
<accession>A0A3S1BSV8</accession>
<dbReference type="AlphaFoldDB" id="A0A3S1BSV8"/>
<dbReference type="Pfam" id="PF00550">
    <property type="entry name" value="PP-binding"/>
    <property type="match status" value="1"/>
</dbReference>
<dbReference type="EMBL" id="RZNY01000001">
    <property type="protein sequence ID" value="RUT48748.1"/>
    <property type="molecule type" value="Genomic_DNA"/>
</dbReference>
<evidence type="ECO:0000313" key="2">
    <source>
        <dbReference type="EMBL" id="RUT48748.1"/>
    </source>
</evidence>
<dbReference type="Gene3D" id="1.10.1200.10">
    <property type="entry name" value="ACP-like"/>
    <property type="match status" value="1"/>
</dbReference>
<comment type="caution">
    <text evidence="2">The sequence shown here is derived from an EMBL/GenBank/DDBJ whole genome shotgun (WGS) entry which is preliminary data.</text>
</comment>
<keyword evidence="3" id="KW-1185">Reference proteome</keyword>
<name>A0A3S1BSV8_9BACL</name>
<evidence type="ECO:0000259" key="1">
    <source>
        <dbReference type="PROSITE" id="PS50075"/>
    </source>
</evidence>
<gene>
    <name evidence="2" type="ORF">EJP82_02095</name>
</gene>
<organism evidence="2 3">
    <name type="scientific">Paenibacillus anaericanus</name>
    <dbReference type="NCBI Taxonomy" id="170367"/>
    <lineage>
        <taxon>Bacteria</taxon>
        <taxon>Bacillati</taxon>
        <taxon>Bacillota</taxon>
        <taxon>Bacilli</taxon>
        <taxon>Bacillales</taxon>
        <taxon>Paenibacillaceae</taxon>
        <taxon>Paenibacillus</taxon>
    </lineage>
</organism>
<evidence type="ECO:0000313" key="3">
    <source>
        <dbReference type="Proteomes" id="UP000279446"/>
    </source>
</evidence>